<comment type="caution">
    <text evidence="4">The sequence shown here is derived from an EMBL/GenBank/DDBJ whole genome shotgun (WGS) entry which is preliminary data.</text>
</comment>
<dbReference type="OrthoDB" id="9815847at2"/>
<dbReference type="GO" id="GO:0017004">
    <property type="term" value="P:cytochrome complex assembly"/>
    <property type="evidence" value="ECO:0007669"/>
    <property type="project" value="UniProtKB-KW"/>
</dbReference>
<evidence type="ECO:0000256" key="1">
    <source>
        <dbReference type="ARBA" id="ARBA00022748"/>
    </source>
</evidence>
<feature type="region of interest" description="Disordered" evidence="2">
    <location>
        <begin position="312"/>
        <end position="331"/>
    </location>
</feature>
<dbReference type="NCBIfam" id="TIGR03142">
    <property type="entry name" value="cytochro_ccmI"/>
    <property type="match status" value="1"/>
</dbReference>
<dbReference type="InterPro" id="IPR017560">
    <property type="entry name" value="Cyt_c_biogenesis_CcmI"/>
</dbReference>
<keyword evidence="5" id="KW-1185">Reference proteome</keyword>
<dbReference type="Proteomes" id="UP000215377">
    <property type="component" value="Unassembled WGS sequence"/>
</dbReference>
<evidence type="ECO:0000256" key="2">
    <source>
        <dbReference type="SAM" id="MobiDB-lite"/>
    </source>
</evidence>
<dbReference type="InterPro" id="IPR011990">
    <property type="entry name" value="TPR-like_helical_dom_sf"/>
</dbReference>
<keyword evidence="3" id="KW-0812">Transmembrane</keyword>
<sequence length="407" mass="44007">MLFWIVSTLLAIAVAGLLALALLRARGQGEPPAAYDLRVYRDQLREVDRDLARGVIDPADADRIRTEVSRRILAADAQLQEQTGGGRQRGPGVVLLAAGLAVALVLGGALLYRGLGAPGYADLPRQLRIEQAEYVRLNRPDQAEAEADMPERTPSQADPQYAELMDQLRATVADRPDDLQGHVLLAQNEAAMGNFAAAWRAQAEVIRIRGEDALPQDYAELAEMMILAAGGYVSPEAERALGQALRRDGRNPVARYYWGLLLQQIGRPDLAFSTWDGLLGESRPDAPWREPIEARMPELARLAGVTWEPRAPIVQQPGPSQSDIDAASELSDEDRMSMVRGMVEGLSDRLATQGGAPEEWARLIQALGVLGETDRAEAIWTEAAEVFAGDAAALATVTAAAEQAGLK</sequence>
<dbReference type="EMBL" id="AQQR01000001">
    <property type="protein sequence ID" value="OWU77220.1"/>
    <property type="molecule type" value="Genomic_DNA"/>
</dbReference>
<proteinExistence type="predicted"/>
<evidence type="ECO:0000313" key="5">
    <source>
        <dbReference type="Proteomes" id="UP000215377"/>
    </source>
</evidence>
<dbReference type="Gene3D" id="1.25.40.10">
    <property type="entry name" value="Tetratricopeptide repeat domain"/>
    <property type="match status" value="1"/>
</dbReference>
<dbReference type="SUPFAM" id="SSF48452">
    <property type="entry name" value="TPR-like"/>
    <property type="match status" value="1"/>
</dbReference>
<organism evidence="4 5">
    <name type="scientific">Marinibacterium profundimaris</name>
    <dbReference type="NCBI Taxonomy" id="1679460"/>
    <lineage>
        <taxon>Bacteria</taxon>
        <taxon>Pseudomonadati</taxon>
        <taxon>Pseudomonadota</taxon>
        <taxon>Alphaproteobacteria</taxon>
        <taxon>Rhodobacterales</taxon>
        <taxon>Paracoccaceae</taxon>
        <taxon>Marinibacterium</taxon>
    </lineage>
</organism>
<keyword evidence="3" id="KW-1133">Transmembrane helix</keyword>
<accession>A0A225NSC2</accession>
<reference evidence="4 5" key="1">
    <citation type="submission" date="2013-04" db="EMBL/GenBank/DDBJ databases">
        <title>Oceanicola sp. 22II1-22F33 Genome Sequencing.</title>
        <authorList>
            <person name="Lai Q."/>
            <person name="Li G."/>
            <person name="Shao Z."/>
        </authorList>
    </citation>
    <scope>NUCLEOTIDE SEQUENCE [LARGE SCALE GENOMIC DNA]</scope>
    <source>
        <strain evidence="4 5">22II1-22F33</strain>
    </source>
</reference>
<keyword evidence="3" id="KW-0472">Membrane</keyword>
<dbReference type="AlphaFoldDB" id="A0A225NSC2"/>
<gene>
    <name evidence="4" type="ORF">ATO3_00260</name>
</gene>
<evidence type="ECO:0000256" key="3">
    <source>
        <dbReference type="SAM" id="Phobius"/>
    </source>
</evidence>
<evidence type="ECO:0000313" key="4">
    <source>
        <dbReference type="EMBL" id="OWU77220.1"/>
    </source>
</evidence>
<dbReference type="RefSeq" id="WP_088647804.1">
    <property type="nucleotide sequence ID" value="NZ_AQQR01000001.1"/>
</dbReference>
<feature type="transmembrane region" description="Helical" evidence="3">
    <location>
        <begin position="93"/>
        <end position="112"/>
    </location>
</feature>
<name>A0A225NSC2_9RHOB</name>
<protein>
    <submittedName>
        <fullName evidence="4">Cytochrome C</fullName>
    </submittedName>
</protein>
<keyword evidence="1" id="KW-0201">Cytochrome c-type biogenesis</keyword>